<comment type="caution">
    <text evidence="7">The sequence shown here is derived from an EMBL/GenBank/DDBJ whole genome shotgun (WGS) entry which is preliminary data.</text>
</comment>
<feature type="transmembrane region" description="Helical" evidence="5">
    <location>
        <begin position="173"/>
        <end position="191"/>
    </location>
</feature>
<evidence type="ECO:0000256" key="1">
    <source>
        <dbReference type="ARBA" id="ARBA00004141"/>
    </source>
</evidence>
<evidence type="ECO:0000313" key="7">
    <source>
        <dbReference type="EMBL" id="KAJ3832885.1"/>
    </source>
</evidence>
<feature type="transmembrane region" description="Helical" evidence="5">
    <location>
        <begin position="305"/>
        <end position="329"/>
    </location>
</feature>
<dbReference type="Proteomes" id="UP001163846">
    <property type="component" value="Unassembled WGS sequence"/>
</dbReference>
<evidence type="ECO:0000256" key="4">
    <source>
        <dbReference type="ARBA" id="ARBA00023136"/>
    </source>
</evidence>
<feature type="transmembrane region" description="Helical" evidence="5">
    <location>
        <begin position="341"/>
        <end position="362"/>
    </location>
</feature>
<feature type="transmembrane region" description="Helical" evidence="5">
    <location>
        <begin position="197"/>
        <end position="215"/>
    </location>
</feature>
<keyword evidence="3 5" id="KW-1133">Transmembrane helix</keyword>
<evidence type="ECO:0000256" key="3">
    <source>
        <dbReference type="ARBA" id="ARBA00022989"/>
    </source>
</evidence>
<organism evidence="7 8">
    <name type="scientific">Lentinula raphanica</name>
    <dbReference type="NCBI Taxonomy" id="153919"/>
    <lineage>
        <taxon>Eukaryota</taxon>
        <taxon>Fungi</taxon>
        <taxon>Dikarya</taxon>
        <taxon>Basidiomycota</taxon>
        <taxon>Agaricomycotina</taxon>
        <taxon>Agaricomycetes</taxon>
        <taxon>Agaricomycetidae</taxon>
        <taxon>Agaricales</taxon>
        <taxon>Marasmiineae</taxon>
        <taxon>Omphalotaceae</taxon>
        <taxon>Lentinula</taxon>
    </lineage>
</organism>
<feature type="transmembrane region" description="Helical" evidence="5">
    <location>
        <begin position="227"/>
        <end position="246"/>
    </location>
</feature>
<evidence type="ECO:0000313" key="8">
    <source>
        <dbReference type="Proteomes" id="UP001163846"/>
    </source>
</evidence>
<evidence type="ECO:0000256" key="2">
    <source>
        <dbReference type="ARBA" id="ARBA00022692"/>
    </source>
</evidence>
<dbReference type="GO" id="GO:0000329">
    <property type="term" value="C:fungal-type vacuole membrane"/>
    <property type="evidence" value="ECO:0007669"/>
    <property type="project" value="TreeGrafter"/>
</dbReference>
<dbReference type="EMBL" id="MU806825">
    <property type="protein sequence ID" value="KAJ3832885.1"/>
    <property type="molecule type" value="Genomic_DNA"/>
</dbReference>
<dbReference type="InterPro" id="IPR000620">
    <property type="entry name" value="EamA_dom"/>
</dbReference>
<keyword evidence="8" id="KW-1185">Reference proteome</keyword>
<feature type="transmembrane region" description="Helical" evidence="5">
    <location>
        <begin position="84"/>
        <end position="108"/>
    </location>
</feature>
<feature type="transmembrane region" description="Helical" evidence="5">
    <location>
        <begin position="275"/>
        <end position="293"/>
    </location>
</feature>
<evidence type="ECO:0000259" key="6">
    <source>
        <dbReference type="Pfam" id="PF00892"/>
    </source>
</evidence>
<keyword evidence="2 5" id="KW-0812">Transmembrane</keyword>
<feature type="domain" description="EamA" evidence="6">
    <location>
        <begin position="169"/>
        <end position="245"/>
    </location>
</feature>
<reference evidence="7" key="1">
    <citation type="submission" date="2022-08" db="EMBL/GenBank/DDBJ databases">
        <authorList>
            <consortium name="DOE Joint Genome Institute"/>
            <person name="Min B."/>
            <person name="Riley R."/>
            <person name="Sierra-Patev S."/>
            <person name="Naranjo-Ortiz M."/>
            <person name="Looney B."/>
            <person name="Konkel Z."/>
            <person name="Slot J.C."/>
            <person name="Sakamoto Y."/>
            <person name="Steenwyk J.L."/>
            <person name="Rokas A."/>
            <person name="Carro J."/>
            <person name="Camarero S."/>
            <person name="Ferreira P."/>
            <person name="Molpeceres G."/>
            <person name="Ruiz-Duenas F.J."/>
            <person name="Serrano A."/>
            <person name="Henrissat B."/>
            <person name="Drula E."/>
            <person name="Hughes K.W."/>
            <person name="Mata J.L."/>
            <person name="Ishikawa N.K."/>
            <person name="Vargas-Isla R."/>
            <person name="Ushijima S."/>
            <person name="Smith C.A."/>
            <person name="Ahrendt S."/>
            <person name="Andreopoulos W."/>
            <person name="He G."/>
            <person name="Labutti K."/>
            <person name="Lipzen A."/>
            <person name="Ng V."/>
            <person name="Sandor L."/>
            <person name="Barry K."/>
            <person name="Martinez A.T."/>
            <person name="Xiao Y."/>
            <person name="Gibbons J.G."/>
            <person name="Terashima K."/>
            <person name="Hibbett D.S."/>
            <person name="Grigoriev I.V."/>
        </authorList>
    </citation>
    <scope>NUCLEOTIDE SEQUENCE</scope>
    <source>
        <strain evidence="7">TFB9207</strain>
    </source>
</reference>
<dbReference type="SUPFAM" id="SSF103481">
    <property type="entry name" value="Multidrug resistance efflux transporter EmrE"/>
    <property type="match status" value="1"/>
</dbReference>
<dbReference type="InterPro" id="IPR037185">
    <property type="entry name" value="EmrE-like"/>
</dbReference>
<feature type="transmembrane region" description="Helical" evidence="5">
    <location>
        <begin position="369"/>
        <end position="389"/>
    </location>
</feature>
<accession>A0AA38NYI0</accession>
<dbReference type="Pfam" id="PF00892">
    <property type="entry name" value="EamA"/>
    <property type="match status" value="1"/>
</dbReference>
<evidence type="ECO:0000256" key="5">
    <source>
        <dbReference type="SAM" id="Phobius"/>
    </source>
</evidence>
<protein>
    <recommendedName>
        <fullName evidence="6">EamA domain-containing protein</fullName>
    </recommendedName>
</protein>
<comment type="subcellular location">
    <subcellularLocation>
        <location evidence="1">Membrane</location>
        <topology evidence="1">Multi-pass membrane protein</topology>
    </subcellularLocation>
</comment>
<feature type="transmembrane region" description="Helical" evidence="5">
    <location>
        <begin position="52"/>
        <end position="72"/>
    </location>
</feature>
<dbReference type="PANTHER" id="PTHR23051:SF0">
    <property type="entry name" value="SOLUTE CARRIER FAMILY 35 MEMBER F5"/>
    <property type="match status" value="1"/>
</dbReference>
<keyword evidence="4 5" id="KW-0472">Membrane</keyword>
<dbReference type="PANTHER" id="PTHR23051">
    <property type="entry name" value="SOLUTE CARRIER FAMILY 35, MEMBER F5"/>
    <property type="match status" value="1"/>
</dbReference>
<feature type="transmembrane region" description="Helical" evidence="5">
    <location>
        <begin position="395"/>
        <end position="413"/>
    </location>
</feature>
<dbReference type="AlphaFoldDB" id="A0AA38NYI0"/>
<sequence length="454" mass="50128">MDSAPSSPVRRSTRSQSLDYLNTSQARSKSSARALSASSSRANPIHHSKKDYAIGISLLLVVVFLWTLSNFVTQDLFQGGYEKAFLVTYLNTASFTLYLFPFLVKFLLRKTAIAWKFTTRYGALRTNGSDSVEYEPLRSEGVFVDDDNSLEHRHHERRPSENSELPQLTVRETANLAFVFCFIWFAANWTLNASLDYTSVASATILSSTSGFFTLGLGRIFKVETFTLAKIGAVCISFLGVILVALSDSTQTSTESDNLVSTFMLISTRHALGDFLAVFSAVFYAFYVILLKVRIRSESRIDMKLFFGFVGLYNIISCWPVGIILHLTGVEKFELPSSGKAVGALLINMAITWSSDYLYILAMLKTTPLVVTIGLSLTIPLAVVGDFFLSKPAQLQVLAGALLVLVSFVVVGVDDANAEKAQKDPAVDNPGDLVDHERRGRRRLAEGVELEPEQ</sequence>
<proteinExistence type="predicted"/>
<name>A0AA38NYI0_9AGAR</name>
<gene>
    <name evidence="7" type="ORF">F5878DRAFT_547498</name>
</gene>